<evidence type="ECO:0000259" key="1">
    <source>
        <dbReference type="PROSITE" id="PS51699"/>
    </source>
</evidence>
<keyword evidence="3" id="KW-1185">Reference proteome</keyword>
<organism evidence="2 3">
    <name type="scientific">Clytia hemisphaerica</name>
    <dbReference type="NCBI Taxonomy" id="252671"/>
    <lineage>
        <taxon>Eukaryota</taxon>
        <taxon>Metazoa</taxon>
        <taxon>Cnidaria</taxon>
        <taxon>Hydrozoa</taxon>
        <taxon>Hydroidolina</taxon>
        <taxon>Leptothecata</taxon>
        <taxon>Obeliida</taxon>
        <taxon>Clytiidae</taxon>
        <taxon>Clytia</taxon>
    </lineage>
</organism>
<protein>
    <recommendedName>
        <fullName evidence="1">Peptidase S72 domain-containing protein</fullName>
    </recommendedName>
</protein>
<reference evidence="2" key="1">
    <citation type="submission" date="2021-01" db="UniProtKB">
        <authorList>
            <consortium name="EnsemblMetazoa"/>
        </authorList>
    </citation>
    <scope>IDENTIFICATION</scope>
</reference>
<evidence type="ECO:0000313" key="2">
    <source>
        <dbReference type="EnsemblMetazoa" id="CLYHEMP026180.1"/>
    </source>
</evidence>
<dbReference type="EnsemblMetazoa" id="CLYHEMT026180.1">
    <property type="protein sequence ID" value="CLYHEMP026180.1"/>
    <property type="gene ID" value="CLYHEMG026180"/>
</dbReference>
<accession>A0A7M5XQ64</accession>
<dbReference type="AlphaFoldDB" id="A0A7M5XQ64"/>
<name>A0A7M5XQ64_9CNID</name>
<dbReference type="Proteomes" id="UP000594262">
    <property type="component" value="Unplaced"/>
</dbReference>
<feature type="domain" description="Peptidase S72" evidence="1">
    <location>
        <begin position="60"/>
        <end position="171"/>
    </location>
</feature>
<proteinExistence type="predicted"/>
<evidence type="ECO:0000313" key="3">
    <source>
        <dbReference type="Proteomes" id="UP000594262"/>
    </source>
</evidence>
<sequence length="524" mass="59519">ESGSWINLVSDPYRIIAFPTEEQWRQHMEKGYRYKLEIRDSKTNELLGSPHYYNFKIEGTPKSDGLTYTMTLITSAKVSTMTEVRFINEVWSKLDSYMGGVAHLQHIAIKRTGVSVGITWFNCSLPTNCESAETLEVKNKLSIGNTVNEGLKTLFGSEYQIQSISTTCSDSNPIVQPKLNLTIPLCGCYVYQLPDQFAVDEKDGQNLDIELLAENGVTRLTRTSWVVYRSSTRTIEAIPDASVISLYNQQKGYVYILKVMDTTGKFSTSKVTIRLNVTDTGLDEYLTYTFSFQSSYPVSFTYVDLKKTFLRYFVREIKPGQQESIYGYQVLSLVVIEQTRQQFMIKIKDCSVTEYTCPTRYQDKLQTSDTLVSSGSTRFIQQMSFWTSGKITISIGDISKTMTTRINQPPIFANTMKTIDITYCRNGGFDIPPNSFRDENPGKISYKLYQQDGTPVAVTNWVNLVGNRVYVSPLTSVPPNTYTYKLEAIDECDLKADTDLVVRLSGDKISTPYSLIMQFHYKNI</sequence>
<dbReference type="InterPro" id="IPR030398">
    <property type="entry name" value="SEA_DG_dom"/>
</dbReference>
<dbReference type="PROSITE" id="PS51699">
    <property type="entry name" value="SEA_DG"/>
    <property type="match status" value="1"/>
</dbReference>